<evidence type="ECO:0000256" key="7">
    <source>
        <dbReference type="SAM" id="MobiDB-lite"/>
    </source>
</evidence>
<dbReference type="GO" id="GO:0016282">
    <property type="term" value="C:eukaryotic 43S preinitiation complex"/>
    <property type="evidence" value="ECO:0007669"/>
    <property type="project" value="UniProtKB-UniRule"/>
</dbReference>
<dbReference type="GO" id="GO:0071541">
    <property type="term" value="C:eukaryotic translation initiation factor 3 complex, eIF3m"/>
    <property type="evidence" value="ECO:0007669"/>
    <property type="project" value="TreeGrafter"/>
</dbReference>
<evidence type="ECO:0000256" key="6">
    <source>
        <dbReference type="HAMAP-Rule" id="MF_03000"/>
    </source>
</evidence>
<dbReference type="GO" id="GO:0071540">
    <property type="term" value="C:eukaryotic translation initiation factor 3 complex, eIF3e"/>
    <property type="evidence" value="ECO:0007669"/>
    <property type="project" value="TreeGrafter"/>
</dbReference>
<proteinExistence type="inferred from homology"/>
<dbReference type="PANTHER" id="PTHR14005:SF0">
    <property type="entry name" value="EUKARYOTIC TRANSLATION INITIATION FACTOR 3 SUBUNIT A"/>
    <property type="match status" value="1"/>
</dbReference>
<dbReference type="GO" id="GO:0003743">
    <property type="term" value="F:translation initiation factor activity"/>
    <property type="evidence" value="ECO:0007669"/>
    <property type="project" value="UniProtKB-UniRule"/>
</dbReference>
<feature type="compositionally biased region" description="Basic and acidic residues" evidence="7">
    <location>
        <begin position="1020"/>
        <end position="1067"/>
    </location>
</feature>
<feature type="domain" description="PCI" evidence="8">
    <location>
        <begin position="319"/>
        <end position="502"/>
    </location>
</feature>
<keyword evidence="5 6" id="KW-0648">Protein biosynthesis</keyword>
<feature type="compositionally biased region" description="Basic and acidic residues" evidence="7">
    <location>
        <begin position="921"/>
        <end position="1005"/>
    </location>
</feature>
<dbReference type="RefSeq" id="XP_017026777.1">
    <property type="nucleotide sequence ID" value="XM_017171288.3"/>
</dbReference>
<dbReference type="InterPro" id="IPR000717">
    <property type="entry name" value="PCI_dom"/>
</dbReference>
<dbReference type="GO" id="GO:0001732">
    <property type="term" value="P:formation of cytoplasmic translation initiation complex"/>
    <property type="evidence" value="ECO:0007669"/>
    <property type="project" value="UniProtKB-UniRule"/>
</dbReference>
<evidence type="ECO:0000256" key="5">
    <source>
        <dbReference type="ARBA" id="ARBA00022917"/>
    </source>
</evidence>
<dbReference type="GO" id="GO:0003729">
    <property type="term" value="F:mRNA binding"/>
    <property type="evidence" value="ECO:0007669"/>
    <property type="project" value="TreeGrafter"/>
</dbReference>
<feature type="compositionally biased region" description="Basic and acidic residues" evidence="7">
    <location>
        <begin position="1075"/>
        <end position="1119"/>
    </location>
</feature>
<evidence type="ECO:0000313" key="10">
    <source>
        <dbReference type="RefSeq" id="XP_017026777.1"/>
    </source>
</evidence>
<dbReference type="HAMAP" id="MF_03000">
    <property type="entry name" value="eIF3a"/>
    <property type="match status" value="1"/>
</dbReference>
<evidence type="ECO:0000259" key="8">
    <source>
        <dbReference type="PROSITE" id="PS50250"/>
    </source>
</evidence>
<dbReference type="Proteomes" id="UP001652661">
    <property type="component" value="Chromosome 3R"/>
</dbReference>
<dbReference type="PROSITE" id="PS50250">
    <property type="entry name" value="PCI"/>
    <property type="match status" value="1"/>
</dbReference>
<organism evidence="9 10">
    <name type="scientific">Drosophila kikkawai</name>
    <name type="common">Fruit fly</name>
    <dbReference type="NCBI Taxonomy" id="30033"/>
    <lineage>
        <taxon>Eukaryota</taxon>
        <taxon>Metazoa</taxon>
        <taxon>Ecdysozoa</taxon>
        <taxon>Arthropoda</taxon>
        <taxon>Hexapoda</taxon>
        <taxon>Insecta</taxon>
        <taxon>Pterygota</taxon>
        <taxon>Neoptera</taxon>
        <taxon>Endopterygota</taxon>
        <taxon>Diptera</taxon>
        <taxon>Brachycera</taxon>
        <taxon>Muscomorpha</taxon>
        <taxon>Ephydroidea</taxon>
        <taxon>Drosophilidae</taxon>
        <taxon>Drosophila</taxon>
        <taxon>Sophophora</taxon>
    </lineage>
</organism>
<name>A0A6P4ICZ5_DROKI</name>
<comment type="similarity">
    <text evidence="6">Belongs to the eIF-3 subunit A family.</text>
</comment>
<dbReference type="Pfam" id="PF22591">
    <property type="entry name" value="eIF3a_PCI_TPR-like"/>
    <property type="match status" value="1"/>
</dbReference>
<dbReference type="Pfam" id="PF01399">
    <property type="entry name" value="PCI"/>
    <property type="match status" value="1"/>
</dbReference>
<dbReference type="GO" id="GO:0033290">
    <property type="term" value="C:eukaryotic 48S preinitiation complex"/>
    <property type="evidence" value="ECO:0007669"/>
    <property type="project" value="UniProtKB-UniRule"/>
</dbReference>
<dbReference type="GeneID" id="108077787"/>
<feature type="region of interest" description="Disordered" evidence="7">
    <location>
        <begin position="830"/>
        <end position="1172"/>
    </location>
</feature>
<evidence type="ECO:0000313" key="9">
    <source>
        <dbReference type="Proteomes" id="UP001652661"/>
    </source>
</evidence>
<dbReference type="FunFam" id="4.10.860.10:FF:000001">
    <property type="entry name" value="Eukaryotic translation initiation factor 3 subunit A"/>
    <property type="match status" value="1"/>
</dbReference>
<feature type="region of interest" description="Disordered" evidence="7">
    <location>
        <begin position="589"/>
        <end position="630"/>
    </location>
</feature>
<comment type="subcellular location">
    <subcellularLocation>
        <location evidence="1 6">Cytoplasm</location>
    </subcellularLocation>
</comment>
<dbReference type="InterPro" id="IPR027512">
    <property type="entry name" value="EIF3A"/>
</dbReference>
<dbReference type="FunFam" id="1.25.40.860:FF:000007">
    <property type="entry name" value="Eukaryotic translation initiation factor 3 subunit A"/>
    <property type="match status" value="1"/>
</dbReference>
<dbReference type="Gene3D" id="1.25.40.860">
    <property type="match status" value="2"/>
</dbReference>
<evidence type="ECO:0000256" key="3">
    <source>
        <dbReference type="ARBA" id="ARBA00022540"/>
    </source>
</evidence>
<comment type="subunit">
    <text evidence="6">Component of the eukaryotic translation initiation factor 3 (eIF-3) complex. The eIF-3 complex interacts with pix.</text>
</comment>
<keyword evidence="2 6" id="KW-0963">Cytoplasm</keyword>
<dbReference type="GO" id="GO:0002188">
    <property type="term" value="P:translation reinitiation"/>
    <property type="evidence" value="ECO:0007669"/>
    <property type="project" value="TreeGrafter"/>
</dbReference>
<feature type="compositionally biased region" description="Basic and acidic residues" evidence="7">
    <location>
        <begin position="1141"/>
        <end position="1162"/>
    </location>
</feature>
<dbReference type="GO" id="GO:0043614">
    <property type="term" value="C:multi-eIF complex"/>
    <property type="evidence" value="ECO:0007669"/>
    <property type="project" value="TreeGrafter"/>
</dbReference>
<evidence type="ECO:0000256" key="1">
    <source>
        <dbReference type="ARBA" id="ARBA00004496"/>
    </source>
</evidence>
<protein>
    <recommendedName>
        <fullName evidence="6">Eukaryotic translation initiation factor 3 subunit A</fullName>
        <shortName evidence="6">eIF3a</shortName>
    </recommendedName>
    <alternativeName>
        <fullName evidence="6">Eukaryotic translation initiation factor 3 subunit 10</fullName>
    </alternativeName>
</protein>
<dbReference type="AlphaFoldDB" id="A0A6P4ICZ5"/>
<keyword evidence="3 6" id="KW-0396">Initiation factor</keyword>
<evidence type="ECO:0000256" key="4">
    <source>
        <dbReference type="ARBA" id="ARBA00022884"/>
    </source>
</evidence>
<dbReference type="PANTHER" id="PTHR14005">
    <property type="entry name" value="EUKARYOTIC TRANSLATION INITIATION FACTOR 3, THETA SUBUNIT"/>
    <property type="match status" value="1"/>
</dbReference>
<comment type="function">
    <text evidence="6">RNA-binding component of the eukaryotic translation initiation factor 3 (eIF-3) complex, which is involved in protein synthesis of a specialized repertoire of mRNAs and, together with other initiation factors, stimulates binding of mRNA and methionyl-tRNAi to the 40S ribosome. The eIF-3 complex specifically targets and initiates translation of a subset of mRNAs involved in cell proliferation.</text>
</comment>
<dbReference type="CTD" id="8661"/>
<keyword evidence="9" id="KW-1185">Reference proteome</keyword>
<sequence length="1172" mass="136833">MARYTQRPENALKRANEFIEVGKPLRALDTLQEVFRNKRWNYAYSESVIEPLMFKYLELCVELKKSHIAKEGLFQYRNMFQLVNVNSLENVIRGYLKMAEAHTEAAQAQSSAAVAVLELDDLDNIATPESILMSAVCGEDAQDRSDRTILLPWVKFLWESYCQCLELLRVNTHCEALYHDIARMAFQFCLKYNRKSEFRRLCDKLRKHLEDICKSSNQTTGVSINKVETQQLCLDTRLYLLDSAIQMELWQEAYKAIEDIHGLMALSKKTPVPKTMANYYQKLAMVFSKAGNQLFHAAALLKLFQLTRELKKNLTKEDLQRMAAHVLLATLSIPLPSAHPEFDRFIEADKSPLEKAQKLAVLLGLPQPPTRVSLIREVVRLNVPQLVSEDFRNLYNWLEVDFNPLNLCKRIQSIVDIIESGSPENNLLTAYIQSLKDVTIMRLIRQISQVYESIQFKRLLELASFCNIFELEKLLVESVRHNDMQIRIDHQKNSIYFGTDLTESQREYRPDGPALQSMPSEQIRSQLVNMSTVLTRAVSIVYPNRERDQRAKLRTQMVHHYHEIKDREHQRILQRQKIIEDRKEYIEKQNNAREEEEARRQEEESRKAKLAEQKRLEKEQEERELKRHQNEIQAIREKSLKEKVQQISQTAHGKKMLSKLDEEGIKKLDAEQIAKRESEELQREAKELQSKLKSQEKKVDYFERAKRLEEIPLFEKYLAEKQVKDKEFWEATEKTRIENAIAERKDAVSQQERLKRMYPDRDEYLEALKKERASLYVEKLKKFEIALEAERKKRLAERVIRRREERRQAFLREKEEERLRKEEEIRLAQAAEERAAAEARRLEREAEDEKRRAQYEKQRAKEEEAERKIKEDRDRLAREVAVERERSEKERDTWRPRGGDRPSAPAGGAGEWRRAAPAPSDRNERGGERTERGGDRIERGGDRIERGGERTERGGDRIERGGDRMERGGDRGERGGERMDRGGERDRKENEGADSSWRVRREPDSQRSAPPKDTSGAPQSRDDKWRRGGDRDRDFRNDGPRRDRDDDRDRGGFRRNDGPRRTDEARGETGGNWRDAPRQSDRDNRRPAGDRRDAGRDGRDAGRDAGRDGRDGREVRGDLRGPAPKEAGSGGGGNWRTAPGPREEKPAPKRDQPQDKENKAADDGEWTSVKRR</sequence>
<accession>A0A6P4ICZ5</accession>
<evidence type="ECO:0000256" key="2">
    <source>
        <dbReference type="ARBA" id="ARBA00022490"/>
    </source>
</evidence>
<dbReference type="InterPro" id="IPR054711">
    <property type="entry name" value="eIF3a_PCI_TPR-like"/>
</dbReference>
<gene>
    <name evidence="6 10" type="primary">eIF3a</name>
    <name evidence="6" type="synonym">eIF3-S10</name>
</gene>
<dbReference type="OrthoDB" id="18884at2759"/>
<feature type="compositionally biased region" description="Basic and acidic residues" evidence="7">
    <location>
        <begin position="830"/>
        <end position="900"/>
    </location>
</feature>
<keyword evidence="4 6" id="KW-0694">RNA-binding</keyword>
<reference evidence="10" key="1">
    <citation type="submission" date="2025-08" db="UniProtKB">
        <authorList>
            <consortium name="RefSeq"/>
        </authorList>
    </citation>
    <scope>IDENTIFICATION</scope>
    <source>
        <strain evidence="10">14028-0561.14</strain>
        <tissue evidence="10">Whole fly</tissue>
    </source>
</reference>
<dbReference type="Gene3D" id="4.10.860.10">
    <property type="entry name" value="UVR domain"/>
    <property type="match status" value="1"/>
</dbReference>